<evidence type="ECO:0000259" key="1">
    <source>
        <dbReference type="Pfam" id="PF12229"/>
    </source>
</evidence>
<sequence length="567" mass="60441">MKSAKKPVQVKKKSKAGVVVGGFFFGLLFLGGVAYGADMALSQGTLPRGTTVGGVDIGGLSREDATARLESSLDSKLSREVKVLAGEMEASFDPQVAGLSADWAKTLDGVDAQSWNPFVRIMSFVKKTEIPIVSHIDQAKLDPELDRLTQVLGREAVNGVVFLHEGAVKVEPEPLNGQVVDRSHLATSVTSEWLHPQGVTVDASIITPEYDAAKVKQLVDGVAKQAVSGPVILHGRDHVDGVIPPERMGEVVTFIPENGQFRTDINHEAAKNILLEALHSTEVPRANATINFSGASRQVIPHRDGVRIDWEKTFEGINERIIGTEAREFEALYIDDPATFTTEMAEVATFDQLVSEFSTGGYSAASGVNIARVAQMVNGAIVAPGEVFSLNGYTGPRGTAQGFVESGIILNGRADKAVGGGISQFATTLYNAAYFAGFDDVAHQAHSYYISRYPAGREATVFEGSIDLKFRNNSPYPVRIVTSAGGGTVTVQFYGVKTVQVESVNGGRWAPTQPKTVTVPGPGCSPSSGAPGFTTSDTRIIRDLNGVELSRSTQTTVYDPSPIVRCG</sequence>
<keyword evidence="3" id="KW-1185">Reference proteome</keyword>
<dbReference type="RefSeq" id="WP_277105387.1">
    <property type="nucleotide sequence ID" value="NZ_BAAAJS010000011.1"/>
</dbReference>
<feature type="domain" description="YoaR-like putative peptidoglycan binding" evidence="1">
    <location>
        <begin position="257"/>
        <end position="328"/>
    </location>
</feature>
<name>A0ABU2B5V0_9CORY</name>
<gene>
    <name evidence="2" type="ORF">J2S37_000518</name>
</gene>
<evidence type="ECO:0000313" key="2">
    <source>
        <dbReference type="EMBL" id="MDR7353980.1"/>
    </source>
</evidence>
<dbReference type="Proteomes" id="UP001183619">
    <property type="component" value="Unassembled WGS sequence"/>
</dbReference>
<comment type="caution">
    <text evidence="2">The sequence shown here is derived from an EMBL/GenBank/DDBJ whole genome shotgun (WGS) entry which is preliminary data.</text>
</comment>
<organism evidence="2 3">
    <name type="scientific">Corynebacterium felinum</name>
    <dbReference type="NCBI Taxonomy" id="131318"/>
    <lineage>
        <taxon>Bacteria</taxon>
        <taxon>Bacillati</taxon>
        <taxon>Actinomycetota</taxon>
        <taxon>Actinomycetes</taxon>
        <taxon>Mycobacteriales</taxon>
        <taxon>Corynebacteriaceae</taxon>
        <taxon>Corynebacterium</taxon>
    </lineage>
</organism>
<dbReference type="InterPro" id="IPR007391">
    <property type="entry name" value="Vancomycin_resist_VanW"/>
</dbReference>
<dbReference type="InterPro" id="IPR022029">
    <property type="entry name" value="YoaR-like_PG-bd"/>
</dbReference>
<dbReference type="Pfam" id="PF04294">
    <property type="entry name" value="VanW"/>
    <property type="match status" value="1"/>
</dbReference>
<reference evidence="2 3" key="1">
    <citation type="submission" date="2023-07" db="EMBL/GenBank/DDBJ databases">
        <title>Sequencing the genomes of 1000 actinobacteria strains.</title>
        <authorList>
            <person name="Klenk H.-P."/>
        </authorList>
    </citation>
    <scope>NUCLEOTIDE SEQUENCE [LARGE SCALE GENOMIC DNA]</scope>
    <source>
        <strain evidence="2 3">DSM 44508</strain>
    </source>
</reference>
<dbReference type="EMBL" id="JAVDYF010000001">
    <property type="protein sequence ID" value="MDR7353980.1"/>
    <property type="molecule type" value="Genomic_DNA"/>
</dbReference>
<dbReference type="InterPro" id="IPR052913">
    <property type="entry name" value="Glycopeptide_resist_protein"/>
</dbReference>
<protein>
    <submittedName>
        <fullName evidence="2">Vancomycin resistance protein YoaR</fullName>
    </submittedName>
</protein>
<evidence type="ECO:0000313" key="3">
    <source>
        <dbReference type="Proteomes" id="UP001183619"/>
    </source>
</evidence>
<dbReference type="Pfam" id="PF12229">
    <property type="entry name" value="PG_binding_4"/>
    <property type="match status" value="1"/>
</dbReference>
<accession>A0ABU2B5V0</accession>
<dbReference type="PANTHER" id="PTHR35788:SF1">
    <property type="entry name" value="EXPORTED PROTEIN"/>
    <property type="match status" value="1"/>
</dbReference>
<proteinExistence type="predicted"/>
<dbReference type="PANTHER" id="PTHR35788">
    <property type="entry name" value="EXPORTED PROTEIN-RELATED"/>
    <property type="match status" value="1"/>
</dbReference>